<dbReference type="EMBL" id="CP106793">
    <property type="protein sequence ID" value="UXY23770.1"/>
    <property type="molecule type" value="Genomic_DNA"/>
</dbReference>
<gene>
    <name evidence="2" type="ORF">N8I84_37565</name>
</gene>
<sequence length="95" mass="9877">MTNVRRRVALVAGTMLLAGAASSGVAMASAPPVVHPSVQTNYCDDDDDWGYWGSYGGNGDHGDHGDHGYDGGRGDHAVYVGHGDDDDDDGCYGGY</sequence>
<evidence type="ECO:0000313" key="3">
    <source>
        <dbReference type="Proteomes" id="UP001061298"/>
    </source>
</evidence>
<reference evidence="2" key="1">
    <citation type="submission" date="2022-10" db="EMBL/GenBank/DDBJ databases">
        <authorList>
            <person name="Mo P."/>
        </authorList>
    </citation>
    <scope>NUCLEOTIDE SEQUENCE</scope>
    <source>
        <strain evidence="2">HUAS 13-4</strain>
    </source>
</reference>
<accession>A0ABY6EAP5</accession>
<name>A0ABY6EAP5_9ACTN</name>
<evidence type="ECO:0000256" key="1">
    <source>
        <dbReference type="SAM" id="SignalP"/>
    </source>
</evidence>
<dbReference type="Proteomes" id="UP001061298">
    <property type="component" value="Chromosome"/>
</dbReference>
<keyword evidence="3" id="KW-1185">Reference proteome</keyword>
<organism evidence="2 3">
    <name type="scientific">Streptomyces cynarae</name>
    <dbReference type="NCBI Taxonomy" id="2981134"/>
    <lineage>
        <taxon>Bacteria</taxon>
        <taxon>Bacillati</taxon>
        <taxon>Actinomycetota</taxon>
        <taxon>Actinomycetes</taxon>
        <taxon>Kitasatosporales</taxon>
        <taxon>Streptomycetaceae</taxon>
        <taxon>Streptomyces</taxon>
    </lineage>
</organism>
<proteinExistence type="predicted"/>
<protein>
    <submittedName>
        <fullName evidence="2">Uncharacterized protein</fullName>
    </submittedName>
</protein>
<evidence type="ECO:0000313" key="2">
    <source>
        <dbReference type="EMBL" id="UXY23770.1"/>
    </source>
</evidence>
<feature type="chain" id="PRO_5045661662" evidence="1">
    <location>
        <begin position="29"/>
        <end position="95"/>
    </location>
</feature>
<feature type="signal peptide" evidence="1">
    <location>
        <begin position="1"/>
        <end position="28"/>
    </location>
</feature>
<dbReference type="RefSeq" id="WP_263233970.1">
    <property type="nucleotide sequence ID" value="NZ_CP106793.1"/>
</dbReference>
<keyword evidence="1" id="KW-0732">Signal</keyword>